<dbReference type="InterPro" id="IPR011990">
    <property type="entry name" value="TPR-like_helical_dom_sf"/>
</dbReference>
<dbReference type="Pfam" id="PF01535">
    <property type="entry name" value="PPR"/>
    <property type="match status" value="3"/>
</dbReference>
<dbReference type="Pfam" id="PF13041">
    <property type="entry name" value="PPR_2"/>
    <property type="match status" value="1"/>
</dbReference>
<dbReference type="PROSITE" id="PS51375">
    <property type="entry name" value="PPR"/>
    <property type="match status" value="3"/>
</dbReference>
<dbReference type="GO" id="GO:0003723">
    <property type="term" value="F:RNA binding"/>
    <property type="evidence" value="ECO:0007669"/>
    <property type="project" value="InterPro"/>
</dbReference>
<dbReference type="Gene3D" id="1.25.40.10">
    <property type="entry name" value="Tetratricopeptide repeat domain"/>
    <property type="match status" value="3"/>
</dbReference>
<dbReference type="PANTHER" id="PTHR47926">
    <property type="entry name" value="PENTATRICOPEPTIDE REPEAT-CONTAINING PROTEIN"/>
    <property type="match status" value="1"/>
</dbReference>
<evidence type="ECO:0000256" key="1">
    <source>
        <dbReference type="ARBA" id="ARBA00022737"/>
    </source>
</evidence>
<dbReference type="NCBIfam" id="TIGR00756">
    <property type="entry name" value="PPR"/>
    <property type="match status" value="4"/>
</dbReference>
<proteinExistence type="predicted"/>
<dbReference type="FunFam" id="1.25.40.10:FF:000184">
    <property type="entry name" value="Pentatricopeptide repeat-containing protein, chloroplastic"/>
    <property type="match status" value="1"/>
</dbReference>
<gene>
    <name evidence="3" type="ORF">CTI12_AA590920</name>
</gene>
<sequence length="367" mass="40789">MYCSFKEVELGKKVFDECVFKNVVCWTSLISGLFGNGCVEDARKVFGGMCERNDVSYSAMVSGFVRNGCYNEAIELFREMGMDGRVKANRAVLMSVLSACGAVGAFDVGRRIHSELVGDSFGFDVELGTALIDFYAKCGCIELAEDVFSRMDCKDVATWSAMILGLATNGKNEMAIELFEEMEQKGPVPNDITFVAVLVACNHKTLVKEAWRLLGRMSKVYGIRPSIEHYGCMVDLLTRSGQLKGAEILIRLMPMEPDGAIWGSFLQGCLTHGEIDLAESAGKHLLELEPQHSGRYVLLANMYANMGSWEGVINLRNMMKKRKVDTAPGWSFIEVDGIVHKFLVSDQCHPQVKDLHEILQVLNKFMN</sequence>
<protein>
    <submittedName>
        <fullName evidence="3">Tetratricopeptide-like helical domain-containing protein</fullName>
    </submittedName>
</protein>
<dbReference type="Proteomes" id="UP000245207">
    <property type="component" value="Unassembled WGS sequence"/>
</dbReference>
<name>A0A2U1KKU5_ARTAN</name>
<dbReference type="InterPro" id="IPR046848">
    <property type="entry name" value="E_motif"/>
</dbReference>
<evidence type="ECO:0000256" key="2">
    <source>
        <dbReference type="PROSITE-ProRule" id="PRU00708"/>
    </source>
</evidence>
<dbReference type="Pfam" id="PF20431">
    <property type="entry name" value="E_motif"/>
    <property type="match status" value="1"/>
</dbReference>
<dbReference type="AlphaFoldDB" id="A0A2U1KKU5"/>
<dbReference type="PANTHER" id="PTHR47926:SF350">
    <property type="entry name" value="(WILD MALAYSIAN BANANA) HYPOTHETICAL PROTEIN"/>
    <property type="match status" value="1"/>
</dbReference>
<keyword evidence="4" id="KW-1185">Reference proteome</keyword>
<dbReference type="OrthoDB" id="1675999at2759"/>
<dbReference type="InterPro" id="IPR046960">
    <property type="entry name" value="PPR_At4g14850-like_plant"/>
</dbReference>
<reference evidence="3 4" key="1">
    <citation type="journal article" date="2018" name="Mol. Plant">
        <title>The genome of Artemisia annua provides insight into the evolution of Asteraceae family and artemisinin biosynthesis.</title>
        <authorList>
            <person name="Shen Q."/>
            <person name="Zhang L."/>
            <person name="Liao Z."/>
            <person name="Wang S."/>
            <person name="Yan T."/>
            <person name="Shi P."/>
            <person name="Liu M."/>
            <person name="Fu X."/>
            <person name="Pan Q."/>
            <person name="Wang Y."/>
            <person name="Lv Z."/>
            <person name="Lu X."/>
            <person name="Zhang F."/>
            <person name="Jiang W."/>
            <person name="Ma Y."/>
            <person name="Chen M."/>
            <person name="Hao X."/>
            <person name="Li L."/>
            <person name="Tang Y."/>
            <person name="Lv G."/>
            <person name="Zhou Y."/>
            <person name="Sun X."/>
            <person name="Brodelius P.E."/>
            <person name="Rose J.K.C."/>
            <person name="Tang K."/>
        </authorList>
    </citation>
    <scope>NUCLEOTIDE SEQUENCE [LARGE SCALE GENOMIC DNA]</scope>
    <source>
        <strain evidence="4">cv. Huhao1</strain>
        <tissue evidence="3">Leaf</tissue>
    </source>
</reference>
<dbReference type="EMBL" id="PKPP01016819">
    <property type="protein sequence ID" value="PWA37397.1"/>
    <property type="molecule type" value="Genomic_DNA"/>
</dbReference>
<dbReference type="STRING" id="35608.A0A2U1KKU5"/>
<evidence type="ECO:0000313" key="4">
    <source>
        <dbReference type="Proteomes" id="UP000245207"/>
    </source>
</evidence>
<feature type="repeat" description="PPR" evidence="2">
    <location>
        <begin position="22"/>
        <end position="52"/>
    </location>
</feature>
<dbReference type="GO" id="GO:0009451">
    <property type="term" value="P:RNA modification"/>
    <property type="evidence" value="ECO:0007669"/>
    <property type="project" value="InterPro"/>
</dbReference>
<feature type="repeat" description="PPR" evidence="2">
    <location>
        <begin position="53"/>
        <end position="87"/>
    </location>
</feature>
<keyword evidence="1" id="KW-0677">Repeat</keyword>
<dbReference type="SUPFAM" id="SSF48452">
    <property type="entry name" value="TPR-like"/>
    <property type="match status" value="1"/>
</dbReference>
<accession>A0A2U1KKU5</accession>
<feature type="repeat" description="PPR" evidence="2">
    <location>
        <begin position="155"/>
        <end position="189"/>
    </location>
</feature>
<organism evidence="3 4">
    <name type="scientific">Artemisia annua</name>
    <name type="common">Sweet wormwood</name>
    <dbReference type="NCBI Taxonomy" id="35608"/>
    <lineage>
        <taxon>Eukaryota</taxon>
        <taxon>Viridiplantae</taxon>
        <taxon>Streptophyta</taxon>
        <taxon>Embryophyta</taxon>
        <taxon>Tracheophyta</taxon>
        <taxon>Spermatophyta</taxon>
        <taxon>Magnoliopsida</taxon>
        <taxon>eudicotyledons</taxon>
        <taxon>Gunneridae</taxon>
        <taxon>Pentapetalae</taxon>
        <taxon>asterids</taxon>
        <taxon>campanulids</taxon>
        <taxon>Asterales</taxon>
        <taxon>Asteraceae</taxon>
        <taxon>Asteroideae</taxon>
        <taxon>Anthemideae</taxon>
        <taxon>Artemisiinae</taxon>
        <taxon>Artemisia</taxon>
    </lineage>
</organism>
<comment type="caution">
    <text evidence="3">The sequence shown here is derived from an EMBL/GenBank/DDBJ whole genome shotgun (WGS) entry which is preliminary data.</text>
</comment>
<dbReference type="InterPro" id="IPR002885">
    <property type="entry name" value="PPR_rpt"/>
</dbReference>
<evidence type="ECO:0000313" key="3">
    <source>
        <dbReference type="EMBL" id="PWA37397.1"/>
    </source>
</evidence>